<accession>A0A0L8HYA1</accession>
<proteinExistence type="predicted"/>
<dbReference type="AlphaFoldDB" id="A0A0L8HYA1"/>
<evidence type="ECO:0000313" key="1">
    <source>
        <dbReference type="EMBL" id="KOF94154.1"/>
    </source>
</evidence>
<sequence>MWKLSSLNMKMLSMVGNVSVVLLRFNPIQIRFIKKRKFIAFEVDCFLTSYK</sequence>
<name>A0A0L8HYA1_OCTBM</name>
<dbReference type="EMBL" id="KQ417023">
    <property type="protein sequence ID" value="KOF94154.1"/>
    <property type="molecule type" value="Genomic_DNA"/>
</dbReference>
<protein>
    <submittedName>
        <fullName evidence="1">Uncharacterized protein</fullName>
    </submittedName>
</protein>
<organism evidence="1">
    <name type="scientific">Octopus bimaculoides</name>
    <name type="common">California two-spotted octopus</name>
    <dbReference type="NCBI Taxonomy" id="37653"/>
    <lineage>
        <taxon>Eukaryota</taxon>
        <taxon>Metazoa</taxon>
        <taxon>Spiralia</taxon>
        <taxon>Lophotrochozoa</taxon>
        <taxon>Mollusca</taxon>
        <taxon>Cephalopoda</taxon>
        <taxon>Coleoidea</taxon>
        <taxon>Octopodiformes</taxon>
        <taxon>Octopoda</taxon>
        <taxon>Incirrata</taxon>
        <taxon>Octopodidae</taxon>
        <taxon>Octopus</taxon>
    </lineage>
</organism>
<gene>
    <name evidence="1" type="ORF">OCBIM_22002631mg</name>
</gene>
<reference evidence="1" key="1">
    <citation type="submission" date="2015-07" db="EMBL/GenBank/DDBJ databases">
        <title>MeaNS - Measles Nucleotide Surveillance Program.</title>
        <authorList>
            <person name="Tran T."/>
            <person name="Druce J."/>
        </authorList>
    </citation>
    <scope>NUCLEOTIDE SEQUENCE</scope>
    <source>
        <strain evidence="1">UCB-OBI-ISO-001</strain>
        <tissue evidence="1">Gonad</tissue>
    </source>
</reference>